<evidence type="ECO:0000313" key="5">
    <source>
        <dbReference type="Proteomes" id="UP001139700"/>
    </source>
</evidence>
<feature type="domain" description="Peptidase S74" evidence="3">
    <location>
        <begin position="204"/>
        <end position="300"/>
    </location>
</feature>
<reference evidence="4" key="1">
    <citation type="submission" date="2021-12" db="EMBL/GenBank/DDBJ databases">
        <title>Novel species in genus Dyadobacter.</title>
        <authorList>
            <person name="Ma C."/>
        </authorList>
    </citation>
    <scope>NUCLEOTIDE SEQUENCE</scope>
    <source>
        <strain evidence="4">CY399</strain>
    </source>
</reference>
<sequence length="327" mass="34764">MKKILTLLLCALSGYGHAQIGIGTLEPKAGLHIDEVSVLFSASENILNPRDIPISGTGRRMLWYIDKAAFRVGFVGGIGSTYWDMSNVGHYSFAAGLNSLASGKAGIAMGNSVIATGDAAVAIGFENRAGAASSLALGKNARANHPGACVIGDASASSVADSVYSSDSHQMNMRFTGGYRLFTSQNMTTGVLLAPGAGSWSNVSDKRKKENFGIVDSELILQKLAQLPVTYWNYKTQAATKRHIGPMAQDFYSAFQLDGIGNDTTINSVDIDGVNMAAIQALEKRTKELQLENDQLKARMAALEKQTAVLTKAVMGEMTENKVSASR</sequence>
<feature type="signal peptide" evidence="2">
    <location>
        <begin position="1"/>
        <end position="18"/>
    </location>
</feature>
<comment type="caution">
    <text evidence="4">The sequence shown here is derived from an EMBL/GenBank/DDBJ whole genome shotgun (WGS) entry which is preliminary data.</text>
</comment>
<evidence type="ECO:0000259" key="3">
    <source>
        <dbReference type="PROSITE" id="PS51688"/>
    </source>
</evidence>
<name>A0A9X1PAV3_9BACT</name>
<evidence type="ECO:0000256" key="2">
    <source>
        <dbReference type="SAM" id="SignalP"/>
    </source>
</evidence>
<dbReference type="Gene3D" id="2.150.10.10">
    <property type="entry name" value="Serralysin-like metalloprotease, C-terminal"/>
    <property type="match status" value="1"/>
</dbReference>
<dbReference type="SUPFAM" id="SSF101967">
    <property type="entry name" value="Adhesin YadA, collagen-binding domain"/>
    <property type="match status" value="1"/>
</dbReference>
<dbReference type="Pfam" id="PF13884">
    <property type="entry name" value="Peptidase_S74"/>
    <property type="match status" value="1"/>
</dbReference>
<evidence type="ECO:0000313" key="4">
    <source>
        <dbReference type="EMBL" id="MCF0040844.1"/>
    </source>
</evidence>
<dbReference type="CDD" id="cd14686">
    <property type="entry name" value="bZIP"/>
    <property type="match status" value="1"/>
</dbReference>
<organism evidence="4 5">
    <name type="scientific">Dyadobacter fanqingshengii</name>
    <dbReference type="NCBI Taxonomy" id="2906443"/>
    <lineage>
        <taxon>Bacteria</taxon>
        <taxon>Pseudomonadati</taxon>
        <taxon>Bacteroidota</taxon>
        <taxon>Cytophagia</taxon>
        <taxon>Cytophagales</taxon>
        <taxon>Spirosomataceae</taxon>
        <taxon>Dyadobacter</taxon>
    </lineage>
</organism>
<dbReference type="EMBL" id="JAJTTA010000002">
    <property type="protein sequence ID" value="MCF0040844.1"/>
    <property type="molecule type" value="Genomic_DNA"/>
</dbReference>
<keyword evidence="1" id="KW-0175">Coiled coil</keyword>
<accession>A0A9X1PAV3</accession>
<dbReference type="AlphaFoldDB" id="A0A9X1PAV3"/>
<protein>
    <submittedName>
        <fullName evidence="4">Tail fiber domain-containing protein</fullName>
    </submittedName>
</protein>
<keyword evidence="2" id="KW-0732">Signal</keyword>
<proteinExistence type="predicted"/>
<keyword evidence="5" id="KW-1185">Reference proteome</keyword>
<dbReference type="InterPro" id="IPR011049">
    <property type="entry name" value="Serralysin-like_metalloprot_C"/>
</dbReference>
<dbReference type="Proteomes" id="UP001139700">
    <property type="component" value="Unassembled WGS sequence"/>
</dbReference>
<dbReference type="RefSeq" id="WP_234613341.1">
    <property type="nucleotide sequence ID" value="NZ_CP098806.1"/>
</dbReference>
<feature type="coiled-coil region" evidence="1">
    <location>
        <begin position="279"/>
        <end position="313"/>
    </location>
</feature>
<gene>
    <name evidence="4" type="ORF">LXM24_12165</name>
</gene>
<dbReference type="InterPro" id="IPR030392">
    <property type="entry name" value="S74_ICA"/>
</dbReference>
<dbReference type="PROSITE" id="PS51688">
    <property type="entry name" value="ICA"/>
    <property type="match status" value="1"/>
</dbReference>
<feature type="chain" id="PRO_5040867485" evidence="2">
    <location>
        <begin position="19"/>
        <end position="327"/>
    </location>
</feature>
<evidence type="ECO:0000256" key="1">
    <source>
        <dbReference type="SAM" id="Coils"/>
    </source>
</evidence>